<sequence>MFSQELDKGCDPFSMRGEKNKADKTPILRNLRKL</sequence>
<accession>A0A0B0P395</accession>
<feature type="region of interest" description="Disordered" evidence="1">
    <location>
        <begin position="1"/>
        <end position="34"/>
    </location>
</feature>
<organism evidence="2 3">
    <name type="scientific">Gossypium arboreum</name>
    <name type="common">Tree cotton</name>
    <name type="synonym">Gossypium nanking</name>
    <dbReference type="NCBI Taxonomy" id="29729"/>
    <lineage>
        <taxon>Eukaryota</taxon>
        <taxon>Viridiplantae</taxon>
        <taxon>Streptophyta</taxon>
        <taxon>Embryophyta</taxon>
        <taxon>Tracheophyta</taxon>
        <taxon>Spermatophyta</taxon>
        <taxon>Magnoliopsida</taxon>
        <taxon>eudicotyledons</taxon>
        <taxon>Gunneridae</taxon>
        <taxon>Pentapetalae</taxon>
        <taxon>rosids</taxon>
        <taxon>malvids</taxon>
        <taxon>Malvales</taxon>
        <taxon>Malvaceae</taxon>
        <taxon>Malvoideae</taxon>
        <taxon>Gossypium</taxon>
    </lineage>
</organism>
<dbReference type="AlphaFoldDB" id="A0A0B0P395"/>
<feature type="compositionally biased region" description="Basic and acidic residues" evidence="1">
    <location>
        <begin position="1"/>
        <end position="26"/>
    </location>
</feature>
<keyword evidence="3" id="KW-1185">Reference proteome</keyword>
<dbReference type="Proteomes" id="UP000032142">
    <property type="component" value="Unassembled WGS sequence"/>
</dbReference>
<gene>
    <name evidence="2" type="ORF">F383_28390</name>
</gene>
<name>A0A0B0P395_GOSAR</name>
<protein>
    <submittedName>
        <fullName evidence="2">Uncharacterized protein</fullName>
    </submittedName>
</protein>
<evidence type="ECO:0000256" key="1">
    <source>
        <dbReference type="SAM" id="MobiDB-lite"/>
    </source>
</evidence>
<dbReference type="EMBL" id="KN417840">
    <property type="protein sequence ID" value="KHG21208.1"/>
    <property type="molecule type" value="Genomic_DNA"/>
</dbReference>
<reference evidence="3" key="1">
    <citation type="submission" date="2014-09" db="EMBL/GenBank/DDBJ databases">
        <authorList>
            <person name="Mudge J."/>
            <person name="Ramaraj T."/>
            <person name="Lindquist I.E."/>
            <person name="Bharti A.K."/>
            <person name="Sundararajan A."/>
            <person name="Cameron C.T."/>
            <person name="Woodward J.E."/>
            <person name="May G.D."/>
            <person name="Brubaker C."/>
            <person name="Broadhvest J."/>
            <person name="Wilkins T.A."/>
        </authorList>
    </citation>
    <scope>NUCLEOTIDE SEQUENCE</scope>
    <source>
        <strain evidence="3">cv. AKA8401</strain>
    </source>
</reference>
<evidence type="ECO:0000313" key="2">
    <source>
        <dbReference type="EMBL" id="KHG21208.1"/>
    </source>
</evidence>
<proteinExistence type="predicted"/>
<evidence type="ECO:0000313" key="3">
    <source>
        <dbReference type="Proteomes" id="UP000032142"/>
    </source>
</evidence>